<protein>
    <submittedName>
        <fullName evidence="5">T9SS type A sorting domain-containing protein</fullName>
    </submittedName>
</protein>
<feature type="domain" description="Fibronectin type-III" evidence="4">
    <location>
        <begin position="146"/>
        <end position="236"/>
    </location>
</feature>
<keyword evidence="1 3" id="KW-0732">Signal</keyword>
<dbReference type="InterPro" id="IPR003961">
    <property type="entry name" value="FN3_dom"/>
</dbReference>
<dbReference type="InterPro" id="IPR050991">
    <property type="entry name" value="ECM_Regulatory_Proteins"/>
</dbReference>
<evidence type="ECO:0000256" key="2">
    <source>
        <dbReference type="ARBA" id="ARBA00022737"/>
    </source>
</evidence>
<dbReference type="NCBIfam" id="TIGR04183">
    <property type="entry name" value="Por_Secre_tail"/>
    <property type="match status" value="1"/>
</dbReference>
<name>A0A9X1F8W7_9FLAO</name>
<keyword evidence="2" id="KW-0677">Repeat</keyword>
<comment type="caution">
    <text evidence="5">The sequence shown here is derived from an EMBL/GenBank/DDBJ whole genome shotgun (WGS) entry which is preliminary data.</text>
</comment>
<dbReference type="PROSITE" id="PS50853">
    <property type="entry name" value="FN3"/>
    <property type="match status" value="2"/>
</dbReference>
<evidence type="ECO:0000259" key="4">
    <source>
        <dbReference type="PROSITE" id="PS50853"/>
    </source>
</evidence>
<proteinExistence type="predicted"/>
<evidence type="ECO:0000313" key="5">
    <source>
        <dbReference type="EMBL" id="MBV7269256.1"/>
    </source>
</evidence>
<dbReference type="Pfam" id="PF18962">
    <property type="entry name" value="Por_Secre_tail"/>
    <property type="match status" value="1"/>
</dbReference>
<dbReference type="PANTHER" id="PTHR46708:SF2">
    <property type="entry name" value="FIBRONECTIN TYPE-III DOMAIN-CONTAINING PROTEIN"/>
    <property type="match status" value="1"/>
</dbReference>
<dbReference type="CDD" id="cd00063">
    <property type="entry name" value="FN3"/>
    <property type="match status" value="2"/>
</dbReference>
<feature type="signal peptide" evidence="3">
    <location>
        <begin position="1"/>
        <end position="19"/>
    </location>
</feature>
<feature type="domain" description="Fibronectin type-III" evidence="4">
    <location>
        <begin position="363"/>
        <end position="465"/>
    </location>
</feature>
<organism evidence="5 6">
    <name type="scientific">Winogradskyella luteola</name>
    <dbReference type="NCBI Taxonomy" id="2828330"/>
    <lineage>
        <taxon>Bacteria</taxon>
        <taxon>Pseudomonadati</taxon>
        <taxon>Bacteroidota</taxon>
        <taxon>Flavobacteriia</taxon>
        <taxon>Flavobacteriales</taxon>
        <taxon>Flavobacteriaceae</taxon>
        <taxon>Winogradskyella</taxon>
    </lineage>
</organism>
<keyword evidence="6" id="KW-1185">Reference proteome</keyword>
<evidence type="ECO:0000256" key="1">
    <source>
        <dbReference type="ARBA" id="ARBA00022729"/>
    </source>
</evidence>
<dbReference type="EMBL" id="JAGSPD010000006">
    <property type="protein sequence ID" value="MBV7269256.1"/>
    <property type="molecule type" value="Genomic_DNA"/>
</dbReference>
<dbReference type="RefSeq" id="WP_218545883.1">
    <property type="nucleotide sequence ID" value="NZ_JAGSPD010000006.1"/>
</dbReference>
<accession>A0A9X1F8W7</accession>
<evidence type="ECO:0000313" key="6">
    <source>
        <dbReference type="Proteomes" id="UP001138894"/>
    </source>
</evidence>
<dbReference type="InterPro" id="IPR026444">
    <property type="entry name" value="Secre_tail"/>
</dbReference>
<feature type="chain" id="PRO_5040887136" evidence="3">
    <location>
        <begin position="20"/>
        <end position="1885"/>
    </location>
</feature>
<evidence type="ECO:0000256" key="3">
    <source>
        <dbReference type="SAM" id="SignalP"/>
    </source>
</evidence>
<reference evidence="5" key="1">
    <citation type="submission" date="2021-04" db="EMBL/GenBank/DDBJ databases">
        <authorList>
            <person name="Pira H."/>
            <person name="Risdian C."/>
            <person name="Wink J."/>
        </authorList>
    </citation>
    <scope>NUCLEOTIDE SEQUENCE</scope>
    <source>
        <strain evidence="5">WHY3</strain>
    </source>
</reference>
<dbReference type="PANTHER" id="PTHR46708">
    <property type="entry name" value="TENASCIN"/>
    <property type="match status" value="1"/>
</dbReference>
<dbReference type="Proteomes" id="UP001138894">
    <property type="component" value="Unassembled WGS sequence"/>
</dbReference>
<sequence length="1885" mass="199289">MKKFYIYLAAFLICGLSFGQSTINITTTGGSFPGEKWVSITTGIDGSGTQVWGQGDGTQCNGSGLINQDISIAPGTYYVNCYDQYDDSWDGTLISVTAYGSVIGDNGGVSPSDGADTDLTSSCEGTPEELEASFQIIVPSPPSCLPPSSLNVDSFTADSATISWTAGSTETDWEIVVQADGTGEPGGSGTATTNNLNYTDNTLSANTPYEIWVRADCGANGFSSWVGPVDFQTPVANDDCASALDYTTTFGAIGALGSCPGNTQSLDITDYTDAGEDPTCEFGSDAVAWYTWTATTTSVDFTSGTGQPGLEILDGTCGSFTSLGCLNNTSGRISGLTIGITYYLIIYDEGTFGSTLEWCLEESPSCLEVSDITIDGFTDASVDVNWTASASGETDWEIIVQETATADPGSGDSGTPVNATADSAPPYTFTSLSEQTAYEVFVRANCGGGDYGAWVGPVNFTTPCSAIVPEYNADMSTNVPDSCWDEAGSGDPGTGPSSVGFSSWRQGTSYAFGPSNAMNLYSDFNSEWLLSPSFDLSSGGPFQLEINVAVTDYADGSTDATMGSDDEVQLLISTNGGSTWTNLTTWNVGNEPALNGTEYVEDLTSYSGNVQFAIWANEATDDPEDYDFHVGKFRVAQIPSSSTVDFCNLQFPNSGNINEGGTFTAFAQIFQTGITEAAGQGADIEAWIGYSTTDATTVADFTTGSWTWVPATYNADSGNNDEYQAEIGSALSGGQYYYVSRFRYDGGVFAYGGITPGGSGGNFWDGTSFVSGQLEVLPTPPATVATLNISGCADSDTYSGAYDTSVEGVTWVELIYDGGCSEITVDTDNTTFDTELGLFNAFGNLVANNDDDTGGITPQSLITQSGLPAGTYYLAAARFNVAFSNNFGVTAPSNAQTGTIFINASTPNLPDYVNLQSPGTATITAGNTVNVFAQIFETGNTSGAGAGTNITAEIGISSVDATTVADFETVDWTWTAAPYFGEVGNNDEYSLAIGASLAPGTYYYVSRFSVDGGPFVYGGNTAGPGDGGNFWDGSSNISGVLTVNAKPEPTNHVLTFAAVADSDTEITLTWDDNDGAQPADGFLIVGKTGAATFYAPIDGTDDTDDTDWSDDEAEVKVASGIQTYTFTGLTASTLYEFEIYPYTNFDSDIDYKTDATVPSTSATTDVDPCSIAITTYPFTDDFSADNPCYSFDIISGSTNWARDPSGGSGDILAPNSAPGFMEKNYLSSDALLILPVFDFTALGADGRIRVYLHRDPSAHVNDRYRIHVNTTNSLTGATQIFELFSRTTTAPTVPSEGWYEYTIDIPSSFNTSDSVYIIFQGTTTAGFSSYDLGIDDLVVEAIPIPATYTYNGSWSPSDPNGASTAIDDIVVTSGNAVIASNTNCNNVTVNPNAAITVNSGVTLTVSGEVTLESVSDMYSSLMHDGTVVGTIKYERFVNANEGGNDLIAPPLNGQSWSDFLNEGNNNNDLLTDGDPVNPTYLFGPFDKTTDDWVNYDSNTTATLNSGTGYRAGTDVTAPDTGTTLTFTGTVVTSQVAINILDTGAVYPDWNLIGNPYPAYLDMDAFLNFDIDGAGPNTETNMDILEDLSGIYGYDGSASNGWDVITLANAGSKDMAPGQGFFVAANDTFVADHDITFDPSMRVAGSGDDFIAGRGTNELVFFKLNASTSTKDYTTQFYFNDNASLGLDHGYDAQLWGGFIPSFALYSNLVQDNSGSPIALQALNSLDLVDVVIPLGVNANSGEQLTFTVSETTLPNTIDVYLDDTLNNTTTLLNASDYIITPSSDIFGTGRFFLRFAEQSLSIDEIGFDDIKIYTKPSPRALFIHGVLNGETTAKIFDLHGRLVHSSLLNSNRLLNEIDATDFSDGVYVVTLSNGTQEKTQKVIIR</sequence>
<dbReference type="SMART" id="SM00060">
    <property type="entry name" value="FN3"/>
    <property type="match status" value="3"/>
</dbReference>
<gene>
    <name evidence="5" type="ORF">KCG49_08650</name>
</gene>